<keyword evidence="2" id="KW-1185">Reference proteome</keyword>
<name>A0ABW3JXY1_9BACT</name>
<organism evidence="1 2">
    <name type="scientific">Ohtaekwangia kribbensis</name>
    <dbReference type="NCBI Taxonomy" id="688913"/>
    <lineage>
        <taxon>Bacteria</taxon>
        <taxon>Pseudomonadati</taxon>
        <taxon>Bacteroidota</taxon>
        <taxon>Cytophagia</taxon>
        <taxon>Cytophagales</taxon>
        <taxon>Fulvivirgaceae</taxon>
        <taxon>Ohtaekwangia</taxon>
    </lineage>
</organism>
<sequence length="76" mass="8591">MNYYQLENKAMDEQFLSSRSVRCRVAIAAKDVLQQDQELIVMLSTGAKYKGKITVVDVVAIGNRAIGEIEIMRLTR</sequence>
<dbReference type="Proteomes" id="UP001597112">
    <property type="component" value="Unassembled WGS sequence"/>
</dbReference>
<gene>
    <name evidence="1" type="ORF">ACFQ21_01920</name>
</gene>
<evidence type="ECO:0008006" key="3">
    <source>
        <dbReference type="Google" id="ProtNLM"/>
    </source>
</evidence>
<evidence type="ECO:0000313" key="1">
    <source>
        <dbReference type="EMBL" id="MFD0998036.1"/>
    </source>
</evidence>
<accession>A0ABW3JXY1</accession>
<reference evidence="2" key="1">
    <citation type="journal article" date="2019" name="Int. J. Syst. Evol. Microbiol.">
        <title>The Global Catalogue of Microorganisms (GCM) 10K type strain sequencing project: providing services to taxonomists for standard genome sequencing and annotation.</title>
        <authorList>
            <consortium name="The Broad Institute Genomics Platform"/>
            <consortium name="The Broad Institute Genome Sequencing Center for Infectious Disease"/>
            <person name="Wu L."/>
            <person name="Ma J."/>
        </authorList>
    </citation>
    <scope>NUCLEOTIDE SEQUENCE [LARGE SCALE GENOMIC DNA]</scope>
    <source>
        <strain evidence="2">CCUG 58938</strain>
    </source>
</reference>
<dbReference type="RefSeq" id="WP_377574034.1">
    <property type="nucleotide sequence ID" value="NZ_JBHTKA010000001.1"/>
</dbReference>
<protein>
    <recommendedName>
        <fullName evidence="3">RNA-binding protein</fullName>
    </recommendedName>
</protein>
<evidence type="ECO:0000313" key="2">
    <source>
        <dbReference type="Proteomes" id="UP001597112"/>
    </source>
</evidence>
<comment type="caution">
    <text evidence="1">The sequence shown here is derived from an EMBL/GenBank/DDBJ whole genome shotgun (WGS) entry which is preliminary data.</text>
</comment>
<dbReference type="EMBL" id="JBHTKA010000001">
    <property type="protein sequence ID" value="MFD0998036.1"/>
    <property type="molecule type" value="Genomic_DNA"/>
</dbReference>
<proteinExistence type="predicted"/>